<feature type="transmembrane region" description="Helical" evidence="6">
    <location>
        <begin position="414"/>
        <end position="440"/>
    </location>
</feature>
<comment type="subcellular location">
    <subcellularLocation>
        <location evidence="4">Cell membrane</location>
    </subcellularLocation>
    <subcellularLocation>
        <location evidence="1">Membrane</location>
        <topology evidence="1">Multi-pass membrane protein</topology>
    </subcellularLocation>
</comment>
<keyword evidence="8" id="KW-1185">Reference proteome</keyword>
<dbReference type="PANTHER" id="PTHR22550:SF5">
    <property type="entry name" value="LEUCINE ZIPPER PROTEIN 4"/>
    <property type="match status" value="1"/>
</dbReference>
<keyword evidence="6" id="KW-1133">Transmembrane helix</keyword>
<feature type="transmembrane region" description="Helical" evidence="6">
    <location>
        <begin position="381"/>
        <end position="402"/>
    </location>
</feature>
<dbReference type="Proteomes" id="UP000199087">
    <property type="component" value="Unassembled WGS sequence"/>
</dbReference>
<evidence type="ECO:0000256" key="2">
    <source>
        <dbReference type="ARBA" id="ARBA00005278"/>
    </source>
</evidence>
<evidence type="ECO:0000313" key="7">
    <source>
        <dbReference type="EMBL" id="CRK84981.1"/>
    </source>
</evidence>
<dbReference type="STRING" id="1499688.BN000_05040"/>
<dbReference type="InterPro" id="IPR004995">
    <property type="entry name" value="Spore_Ger"/>
</dbReference>
<feature type="transmembrane region" description="Helical" evidence="6">
    <location>
        <begin position="356"/>
        <end position="375"/>
    </location>
</feature>
<name>A0A0U1P463_9BACI</name>
<accession>A0A0U1P463</accession>
<evidence type="ECO:0000256" key="4">
    <source>
        <dbReference type="PIRNR" id="PIRNR005690"/>
    </source>
</evidence>
<keyword evidence="3 4" id="KW-0472">Membrane</keyword>
<keyword evidence="6" id="KW-0812">Transmembrane</keyword>
<dbReference type="EMBL" id="CVRB01000006">
    <property type="protein sequence ID" value="CRK84981.1"/>
    <property type="molecule type" value="Genomic_DNA"/>
</dbReference>
<evidence type="ECO:0000256" key="6">
    <source>
        <dbReference type="SAM" id="Phobius"/>
    </source>
</evidence>
<evidence type="ECO:0000256" key="3">
    <source>
        <dbReference type="ARBA" id="ARBA00023136"/>
    </source>
</evidence>
<dbReference type="OrthoDB" id="9772630at2"/>
<dbReference type="PIRSF" id="PIRSF005690">
    <property type="entry name" value="GerBA"/>
    <property type="match status" value="1"/>
</dbReference>
<dbReference type="AlphaFoldDB" id="A0A0U1P463"/>
<dbReference type="GO" id="GO:0009847">
    <property type="term" value="P:spore germination"/>
    <property type="evidence" value="ECO:0007669"/>
    <property type="project" value="UniProtKB-UniRule"/>
</dbReference>
<feature type="region of interest" description="Disordered" evidence="5">
    <location>
        <begin position="125"/>
        <end position="144"/>
    </location>
</feature>
<evidence type="ECO:0000256" key="5">
    <source>
        <dbReference type="SAM" id="MobiDB-lite"/>
    </source>
</evidence>
<dbReference type="InterPro" id="IPR050768">
    <property type="entry name" value="UPF0353/GerABKA_families"/>
</dbReference>
<feature type="transmembrane region" description="Helical" evidence="6">
    <location>
        <begin position="289"/>
        <end position="311"/>
    </location>
</feature>
<reference evidence="8" key="1">
    <citation type="submission" date="2015-05" db="EMBL/GenBank/DDBJ databases">
        <authorList>
            <person name="Urmite Genomes"/>
        </authorList>
    </citation>
    <scope>NUCLEOTIDE SEQUENCE [LARGE SCALE GENOMIC DNA]</scope>
    <source>
        <strain evidence="8">LF1</strain>
    </source>
</reference>
<dbReference type="RefSeq" id="WP_090639496.1">
    <property type="nucleotide sequence ID" value="NZ_CVRB01000006.1"/>
</dbReference>
<dbReference type="GO" id="GO:0005886">
    <property type="term" value="C:plasma membrane"/>
    <property type="evidence" value="ECO:0007669"/>
    <property type="project" value="UniProtKB-SubCell"/>
</dbReference>
<evidence type="ECO:0000313" key="8">
    <source>
        <dbReference type="Proteomes" id="UP000199087"/>
    </source>
</evidence>
<gene>
    <name evidence="7" type="primary">gerXA_2</name>
    <name evidence="7" type="ORF">BN000_05040</name>
</gene>
<dbReference type="PANTHER" id="PTHR22550">
    <property type="entry name" value="SPORE GERMINATION PROTEIN"/>
    <property type="match status" value="1"/>
</dbReference>
<protein>
    <submittedName>
        <fullName evidence="7">Spore germination protein GerXA</fullName>
    </submittedName>
</protein>
<sequence length="474" mass="52910">MTRNDCLQNEWKSPQEVISQLIDSCSDIKAIIIPSGEGKHVSSVHLVYCEGLCDGTKVEQCIISQLKKISEQVFIETDIQLQQHVPFHMNTLQIDQFEKSIVDTVLNGDLLLLFVPSNKLYSVKLSNPPKRQPEEPNTEISVRGPKDGFTEESLINIALIRKRLKTKFLAVEDYTIGEQTATKVNLLYLKNIIEPAVLQEVKTKLSNLQVEGLVSSSQLEESLAGFSLFPLFSYTGRPDFAVNCLLHGKFVLIVDGSPTVIMAPVNFNFLLNTSEDAFMVNVFVSFTRLLRISGVVISLFLPGFWVALVTFHQDQLPFTLLATVVTSRQGVPLSVPIEAITMLFLFEIFREAGMRLPTAFGQTLSVVGGLIIGQAAVSAGIATPGIIVINAISVLANFTLVNHSLITIVSLMRIVVLFISGSFGLYGMLICLLVFILYFVNLRSFSMYYMTPFSPFDFQRIYKMLFRMPWGRIK</sequence>
<comment type="similarity">
    <text evidence="2 4">Belongs to the GerABKA family.</text>
</comment>
<organism evidence="7 8">
    <name type="scientific">Neobacillus massiliamazoniensis</name>
    <dbReference type="NCBI Taxonomy" id="1499688"/>
    <lineage>
        <taxon>Bacteria</taxon>
        <taxon>Bacillati</taxon>
        <taxon>Bacillota</taxon>
        <taxon>Bacilli</taxon>
        <taxon>Bacillales</taxon>
        <taxon>Bacillaceae</taxon>
        <taxon>Neobacillus</taxon>
    </lineage>
</organism>
<evidence type="ECO:0000256" key="1">
    <source>
        <dbReference type="ARBA" id="ARBA00004141"/>
    </source>
</evidence>
<proteinExistence type="inferred from homology"/>
<dbReference type="Pfam" id="PF03323">
    <property type="entry name" value="GerA"/>
    <property type="match status" value="1"/>
</dbReference>